<dbReference type="Proteomes" id="UP000714275">
    <property type="component" value="Unassembled WGS sequence"/>
</dbReference>
<evidence type="ECO:0000313" key="2">
    <source>
        <dbReference type="Proteomes" id="UP000714275"/>
    </source>
</evidence>
<dbReference type="AlphaFoldDB" id="A0A9P7CVY0"/>
<sequence>MPTHRKKNPRQNDRPSASVVIGSAVEKHTESNDVELVDPPSAITLCPAALALPDAHGDAINSLLDLTSLCSQDDISARFDSISSALLSGYYLSIIHGSSQTDYEILELEFYFQKSACHEDPFTHGSAEQERSGQWYFHRAPKRSNSSQANLAATVAGGYRGGTRKGLDLTFGGPVCTQTSSSAEPNITSEILRGGALLRTIRRSHDQKVISGPSLLVDEILRVCSASNISELVSVKWQGDIAALSAPSQPRSVYMYLRKRPTSSLATSTVFRSPRIGLDLSNPETKANPTHPRIVFVGKLYRYFTHPELLIANGRTQTFVGLYLALVEGKKYEPGSLKFRNELSKLTGIKGTTLAKYLSDYQLGFEKGKLANFVGALGKGASASASAYLRMMGTLAMVLREAP</sequence>
<dbReference type="OrthoDB" id="16851at2759"/>
<dbReference type="EMBL" id="JABBWD010000091">
    <property type="protein sequence ID" value="KAG1766915.1"/>
    <property type="molecule type" value="Genomic_DNA"/>
</dbReference>
<comment type="caution">
    <text evidence="1">The sequence shown here is derived from an EMBL/GenBank/DDBJ whole genome shotgun (WGS) entry which is preliminary data.</text>
</comment>
<accession>A0A9P7CVY0</accession>
<gene>
    <name evidence="1" type="ORF">EV702DRAFT_980502</name>
</gene>
<name>A0A9P7CVY0_9AGAM</name>
<reference evidence="1" key="1">
    <citation type="journal article" date="2020" name="New Phytol.">
        <title>Comparative genomics reveals dynamic genome evolution in host specialist ectomycorrhizal fungi.</title>
        <authorList>
            <person name="Lofgren L.A."/>
            <person name="Nguyen N.H."/>
            <person name="Vilgalys R."/>
            <person name="Ruytinx J."/>
            <person name="Liao H.L."/>
            <person name="Branco S."/>
            <person name="Kuo A."/>
            <person name="LaButti K."/>
            <person name="Lipzen A."/>
            <person name="Andreopoulos W."/>
            <person name="Pangilinan J."/>
            <person name="Riley R."/>
            <person name="Hundley H."/>
            <person name="Na H."/>
            <person name="Barry K."/>
            <person name="Grigoriev I.V."/>
            <person name="Stajich J.E."/>
            <person name="Kennedy P.G."/>
        </authorList>
    </citation>
    <scope>NUCLEOTIDE SEQUENCE</scope>
    <source>
        <strain evidence="1">DOB743</strain>
    </source>
</reference>
<proteinExistence type="predicted"/>
<evidence type="ECO:0000313" key="1">
    <source>
        <dbReference type="EMBL" id="KAG1766915.1"/>
    </source>
</evidence>
<keyword evidence="2" id="KW-1185">Reference proteome</keyword>
<protein>
    <submittedName>
        <fullName evidence="1">Uncharacterized protein</fullName>
    </submittedName>
</protein>
<organism evidence="1 2">
    <name type="scientific">Suillus placidus</name>
    <dbReference type="NCBI Taxonomy" id="48579"/>
    <lineage>
        <taxon>Eukaryota</taxon>
        <taxon>Fungi</taxon>
        <taxon>Dikarya</taxon>
        <taxon>Basidiomycota</taxon>
        <taxon>Agaricomycotina</taxon>
        <taxon>Agaricomycetes</taxon>
        <taxon>Agaricomycetidae</taxon>
        <taxon>Boletales</taxon>
        <taxon>Suillineae</taxon>
        <taxon>Suillaceae</taxon>
        <taxon>Suillus</taxon>
    </lineage>
</organism>